<feature type="compositionally biased region" description="Acidic residues" evidence="1">
    <location>
        <begin position="274"/>
        <end position="301"/>
    </location>
</feature>
<dbReference type="Proteomes" id="UP001370490">
    <property type="component" value="Unassembled WGS sequence"/>
</dbReference>
<dbReference type="Gene3D" id="3.80.10.10">
    <property type="entry name" value="Ribonuclease Inhibitor"/>
    <property type="match status" value="1"/>
</dbReference>
<keyword evidence="3" id="KW-1185">Reference proteome</keyword>
<organism evidence="2 3">
    <name type="scientific">Dillenia turbinata</name>
    <dbReference type="NCBI Taxonomy" id="194707"/>
    <lineage>
        <taxon>Eukaryota</taxon>
        <taxon>Viridiplantae</taxon>
        <taxon>Streptophyta</taxon>
        <taxon>Embryophyta</taxon>
        <taxon>Tracheophyta</taxon>
        <taxon>Spermatophyta</taxon>
        <taxon>Magnoliopsida</taxon>
        <taxon>eudicotyledons</taxon>
        <taxon>Gunneridae</taxon>
        <taxon>Pentapetalae</taxon>
        <taxon>Dilleniales</taxon>
        <taxon>Dilleniaceae</taxon>
        <taxon>Dillenia</taxon>
    </lineage>
</organism>
<evidence type="ECO:0000313" key="3">
    <source>
        <dbReference type="Proteomes" id="UP001370490"/>
    </source>
</evidence>
<dbReference type="InterPro" id="IPR032675">
    <property type="entry name" value="LRR_dom_sf"/>
</dbReference>
<dbReference type="PANTHER" id="PTHR38926">
    <property type="entry name" value="F-BOX DOMAIN CONTAINING PROTEIN, EXPRESSED"/>
    <property type="match status" value="1"/>
</dbReference>
<comment type="caution">
    <text evidence="2">The sequence shown here is derived from an EMBL/GenBank/DDBJ whole genome shotgun (WGS) entry which is preliminary data.</text>
</comment>
<gene>
    <name evidence="2" type="ORF">RJ641_028781</name>
</gene>
<feature type="region of interest" description="Disordered" evidence="1">
    <location>
        <begin position="271"/>
        <end position="301"/>
    </location>
</feature>
<name>A0AAN8VS77_9MAGN</name>
<evidence type="ECO:0000313" key="2">
    <source>
        <dbReference type="EMBL" id="KAK6939250.1"/>
    </source>
</evidence>
<reference evidence="2 3" key="1">
    <citation type="submission" date="2023-12" db="EMBL/GenBank/DDBJ databases">
        <title>A high-quality genome assembly for Dillenia turbinata (Dilleniales).</title>
        <authorList>
            <person name="Chanderbali A."/>
        </authorList>
    </citation>
    <scope>NUCLEOTIDE SEQUENCE [LARGE SCALE GENOMIC DNA]</scope>
    <source>
        <strain evidence="2">LSX21</strain>
        <tissue evidence="2">Leaf</tissue>
    </source>
</reference>
<evidence type="ECO:0008006" key="4">
    <source>
        <dbReference type="Google" id="ProtNLM"/>
    </source>
</evidence>
<dbReference type="SUPFAM" id="SSF52047">
    <property type="entry name" value="RNI-like"/>
    <property type="match status" value="1"/>
</dbReference>
<sequence>MENMGNGSPQWAELPADILAAIMNKVPLEEKLGVVPSLCKSWGKAVMDPCSWKIVDLEKFSLEHADDSAMVERMLRFLLNRSSGCLRNLYIARLENDSLFSLVAEMVTLEKLLLPEGRMSDAIVVEHAGRFSNLKFLDLSYCMNVGAQALEALGKNCPLEGLCRCMLPNNLFKDISQDEEVVAIATTMHKLKILRMNYLKFQNESILKVLSSCPDLRELDVRGCWEVNLANHIDEYPSLTVLGPHIEEVMRDFNEFIRARRFGPVVDPYLYTSDSDEYDEDESELEDEEDEDGPGLEDLEF</sequence>
<accession>A0AAN8VS77</accession>
<evidence type="ECO:0000256" key="1">
    <source>
        <dbReference type="SAM" id="MobiDB-lite"/>
    </source>
</evidence>
<dbReference type="InterPro" id="IPR036047">
    <property type="entry name" value="F-box-like_dom_sf"/>
</dbReference>
<protein>
    <recommendedName>
        <fullName evidence="4">F-box domain-containing protein</fullName>
    </recommendedName>
</protein>
<dbReference type="PANTHER" id="PTHR38926:SF81">
    <property type="entry name" value="F-BOX DOMAIN-CONTAINING PROTEIN"/>
    <property type="match status" value="1"/>
</dbReference>
<proteinExistence type="predicted"/>
<dbReference type="SUPFAM" id="SSF81383">
    <property type="entry name" value="F-box domain"/>
    <property type="match status" value="1"/>
</dbReference>
<dbReference type="AlphaFoldDB" id="A0AAN8VS77"/>
<dbReference type="EMBL" id="JBAMMX010000005">
    <property type="protein sequence ID" value="KAK6939250.1"/>
    <property type="molecule type" value="Genomic_DNA"/>
</dbReference>